<gene>
    <name evidence="9" type="ORF">CLV63_1289</name>
</gene>
<evidence type="ECO:0000313" key="10">
    <source>
        <dbReference type="Proteomes" id="UP000240542"/>
    </source>
</evidence>
<keyword evidence="5 7" id="KW-0472">Membrane</keyword>
<evidence type="ECO:0000256" key="4">
    <source>
        <dbReference type="ARBA" id="ARBA00022989"/>
    </source>
</evidence>
<feature type="transmembrane region" description="Helical" evidence="7">
    <location>
        <begin position="404"/>
        <end position="429"/>
    </location>
</feature>
<reference evidence="9 10" key="1">
    <citation type="submission" date="2018-03" db="EMBL/GenBank/DDBJ databases">
        <title>Genomic Encyclopedia of Archaeal and Bacterial Type Strains, Phase II (KMG-II): from individual species to whole genera.</title>
        <authorList>
            <person name="Goeker M."/>
        </authorList>
    </citation>
    <scope>NUCLEOTIDE SEQUENCE [LARGE SCALE GENOMIC DNA]</scope>
    <source>
        <strain evidence="9 10">DSM 45312</strain>
    </source>
</reference>
<evidence type="ECO:0000259" key="8">
    <source>
        <dbReference type="Pfam" id="PF03553"/>
    </source>
</evidence>
<proteinExistence type="predicted"/>
<dbReference type="Pfam" id="PF03553">
    <property type="entry name" value="Na_H_antiporter"/>
    <property type="match status" value="1"/>
</dbReference>
<evidence type="ECO:0000256" key="6">
    <source>
        <dbReference type="SAM" id="MobiDB-lite"/>
    </source>
</evidence>
<dbReference type="Proteomes" id="UP000240542">
    <property type="component" value="Unassembled WGS sequence"/>
</dbReference>
<feature type="domain" description="Na+/H+ antiporter NhaC-like C-terminal" evidence="8">
    <location>
        <begin position="92"/>
        <end position="256"/>
    </location>
</feature>
<keyword evidence="2" id="KW-1003">Cell membrane</keyword>
<feature type="compositionally biased region" description="Low complexity" evidence="6">
    <location>
        <begin position="17"/>
        <end position="35"/>
    </location>
</feature>
<evidence type="ECO:0000256" key="2">
    <source>
        <dbReference type="ARBA" id="ARBA00022475"/>
    </source>
</evidence>
<dbReference type="AlphaFoldDB" id="A0A2P8CVB7"/>
<feature type="transmembrane region" description="Helical" evidence="7">
    <location>
        <begin position="56"/>
        <end position="74"/>
    </location>
</feature>
<evidence type="ECO:0000313" key="9">
    <source>
        <dbReference type="EMBL" id="PSK88921.1"/>
    </source>
</evidence>
<evidence type="ECO:0000256" key="1">
    <source>
        <dbReference type="ARBA" id="ARBA00004651"/>
    </source>
</evidence>
<protein>
    <submittedName>
        <fullName evidence="9">Na+/H+ antiporter family protein</fullName>
    </submittedName>
</protein>
<name>A0A2P8CVB7_9ACTN</name>
<keyword evidence="10" id="KW-1185">Reference proteome</keyword>
<feature type="transmembrane region" description="Helical" evidence="7">
    <location>
        <begin position="250"/>
        <end position="273"/>
    </location>
</feature>
<feature type="transmembrane region" description="Helical" evidence="7">
    <location>
        <begin position="308"/>
        <end position="326"/>
    </location>
</feature>
<dbReference type="EMBL" id="PYGA01000028">
    <property type="protein sequence ID" value="PSK88921.1"/>
    <property type="molecule type" value="Genomic_DNA"/>
</dbReference>
<feature type="transmembrane region" description="Helical" evidence="7">
    <location>
        <begin position="436"/>
        <end position="454"/>
    </location>
</feature>
<dbReference type="GO" id="GO:0005886">
    <property type="term" value="C:plasma membrane"/>
    <property type="evidence" value="ECO:0007669"/>
    <property type="project" value="UniProtKB-SubCell"/>
</dbReference>
<feature type="transmembrane region" description="Helical" evidence="7">
    <location>
        <begin position="86"/>
        <end position="114"/>
    </location>
</feature>
<evidence type="ECO:0000256" key="3">
    <source>
        <dbReference type="ARBA" id="ARBA00022692"/>
    </source>
</evidence>
<feature type="transmembrane region" description="Helical" evidence="7">
    <location>
        <begin position="135"/>
        <end position="159"/>
    </location>
</feature>
<accession>A0A2P8CVB7</accession>
<comment type="caution">
    <text evidence="9">The sequence shown here is derived from an EMBL/GenBank/DDBJ whole genome shotgun (WGS) entry which is preliminary data.</text>
</comment>
<keyword evidence="3 7" id="KW-0812">Transmembrane</keyword>
<organism evidence="9 10">
    <name type="scientific">Murinocardiopsis flavida</name>
    <dbReference type="NCBI Taxonomy" id="645275"/>
    <lineage>
        <taxon>Bacteria</taxon>
        <taxon>Bacillati</taxon>
        <taxon>Actinomycetota</taxon>
        <taxon>Actinomycetes</taxon>
        <taxon>Streptosporangiales</taxon>
        <taxon>Nocardiopsidaceae</taxon>
        <taxon>Murinocardiopsis</taxon>
    </lineage>
</organism>
<feature type="transmembrane region" description="Helical" evidence="7">
    <location>
        <begin position="179"/>
        <end position="205"/>
    </location>
</feature>
<evidence type="ECO:0000256" key="5">
    <source>
        <dbReference type="ARBA" id="ARBA00023136"/>
    </source>
</evidence>
<feature type="transmembrane region" description="Helical" evidence="7">
    <location>
        <begin position="485"/>
        <end position="504"/>
    </location>
</feature>
<feature type="transmembrane region" description="Helical" evidence="7">
    <location>
        <begin position="217"/>
        <end position="238"/>
    </location>
</feature>
<feature type="region of interest" description="Disordered" evidence="6">
    <location>
        <begin position="1"/>
        <end position="47"/>
    </location>
</feature>
<feature type="transmembrane region" description="Helical" evidence="7">
    <location>
        <begin position="362"/>
        <end position="381"/>
    </location>
</feature>
<sequence length="506" mass="51162">MSAAPPDGSSPERPEPSAAAQATAADGTAGTADSTGKAEESSNAYDVDMSPGRRRLVNAIAAVGVLASVGAGFLGGAPTLWGLLPIVLYAVLCLLGMDIVIATIVALVSGLAVAQMAPLEIGELLGASLADQVTVIGLVIVLGAGVGEVLKVTGAAGTIVRGVMRVVGDRNRTAVTFGMMLACLVLVASLGTLAGALAIAAPILLPIAARLEFTRSATASVMFIGGCAGLAVAPFAGSNVAIMDAAEVNYLHYLGYGAGPIAVLSLVAGLVVVPWMQRRTAGTGDYYSAAEVGAGDDAPVKNAGRSTAVFLVLLLCSVVYATITNAGTNFPLLALPLLGFATGFAGGLDAKAIAGLIYRGGARLISILLLFWLLAALFILIDKLAPFQVILDTYGASLAHSSPFVFSIAIAMLGWVGVPGATAAQVVLLDKVFGDLGASIGVGASSWVVVLLFASKADTYGPFPNGNMVGAMGLARSSNLKNMMITGWALLIPACVMYALILYFTT</sequence>
<dbReference type="InterPro" id="IPR018461">
    <property type="entry name" value="Na/H_Antiport_NhaC-like_C"/>
</dbReference>
<keyword evidence="4 7" id="KW-1133">Transmembrane helix</keyword>
<dbReference type="RefSeq" id="WP_211301517.1">
    <property type="nucleotide sequence ID" value="NZ_PYGA01000028.1"/>
</dbReference>
<feature type="transmembrane region" description="Helical" evidence="7">
    <location>
        <begin position="332"/>
        <end position="350"/>
    </location>
</feature>
<evidence type="ECO:0000256" key="7">
    <source>
        <dbReference type="SAM" id="Phobius"/>
    </source>
</evidence>
<comment type="subcellular location">
    <subcellularLocation>
        <location evidence="1">Cell membrane</location>
        <topology evidence="1">Multi-pass membrane protein</topology>
    </subcellularLocation>
</comment>